<name>D3BUE8_HETP5</name>
<dbReference type="GO" id="GO:0007155">
    <property type="term" value="P:cell adhesion"/>
    <property type="evidence" value="ECO:0007669"/>
    <property type="project" value="InterPro"/>
</dbReference>
<evidence type="ECO:0000313" key="6">
    <source>
        <dbReference type="Proteomes" id="UP000001396"/>
    </source>
</evidence>
<dbReference type="GO" id="GO:0051015">
    <property type="term" value="F:actin filament binding"/>
    <property type="evidence" value="ECO:0007669"/>
    <property type="project" value="InterPro"/>
</dbReference>
<feature type="region of interest" description="Disordered" evidence="4">
    <location>
        <begin position="654"/>
        <end position="690"/>
    </location>
</feature>
<organism evidence="5 6">
    <name type="scientific">Heterostelium pallidum (strain ATCC 26659 / Pp 5 / PN500)</name>
    <name type="common">Cellular slime mold</name>
    <name type="synonym">Polysphondylium pallidum</name>
    <dbReference type="NCBI Taxonomy" id="670386"/>
    <lineage>
        <taxon>Eukaryota</taxon>
        <taxon>Amoebozoa</taxon>
        <taxon>Evosea</taxon>
        <taxon>Eumycetozoa</taxon>
        <taxon>Dictyostelia</taxon>
        <taxon>Acytosteliales</taxon>
        <taxon>Acytosteliaceae</taxon>
        <taxon>Heterostelium</taxon>
    </lineage>
</organism>
<feature type="coiled-coil region" evidence="3">
    <location>
        <begin position="1287"/>
        <end position="1321"/>
    </location>
</feature>
<feature type="compositionally biased region" description="Low complexity" evidence="4">
    <location>
        <begin position="654"/>
        <end position="680"/>
    </location>
</feature>
<proteinExistence type="predicted"/>
<dbReference type="RefSeq" id="XP_020426870.1">
    <property type="nucleotide sequence ID" value="XM_020582516.1"/>
</dbReference>
<protein>
    <submittedName>
        <fullName evidence="5">Filament-interacting protein</fullName>
    </submittedName>
</protein>
<dbReference type="GO" id="GO:0005737">
    <property type="term" value="C:cytoplasm"/>
    <property type="evidence" value="ECO:0007669"/>
    <property type="project" value="UniProtKB-SubCell"/>
</dbReference>
<comment type="subcellular location">
    <subcellularLocation>
        <location evidence="1">Cytoplasm</location>
    </subcellularLocation>
</comment>
<dbReference type="GeneID" id="31367235"/>
<keyword evidence="3" id="KW-0175">Coiled coil</keyword>
<feature type="region of interest" description="Disordered" evidence="4">
    <location>
        <begin position="1587"/>
        <end position="1643"/>
    </location>
</feature>
<dbReference type="Proteomes" id="UP000001396">
    <property type="component" value="Unassembled WGS sequence"/>
</dbReference>
<gene>
    <name evidence="5" type="primary">fip-2</name>
    <name evidence="5" type="ORF">PPL_11767</name>
</gene>
<dbReference type="InterPro" id="IPR017997">
    <property type="entry name" value="Vinculin"/>
</dbReference>
<dbReference type="FunCoup" id="D3BUE8">
    <property type="interactions" value="1"/>
</dbReference>
<feature type="compositionally biased region" description="Low complexity" evidence="4">
    <location>
        <begin position="1626"/>
        <end position="1640"/>
    </location>
</feature>
<dbReference type="SUPFAM" id="SSF47220">
    <property type="entry name" value="alpha-catenin/vinculin-like"/>
    <property type="match status" value="1"/>
</dbReference>
<reference evidence="5 6" key="1">
    <citation type="journal article" date="2011" name="Genome Res.">
        <title>Phylogeny-wide analysis of social amoeba genomes highlights ancient origins for complex intercellular communication.</title>
        <authorList>
            <person name="Heidel A.J."/>
            <person name="Lawal H.M."/>
            <person name="Felder M."/>
            <person name="Schilde C."/>
            <person name="Helps N.R."/>
            <person name="Tunggal B."/>
            <person name="Rivero F."/>
            <person name="John U."/>
            <person name="Schleicher M."/>
            <person name="Eichinger L."/>
            <person name="Platzer M."/>
            <person name="Noegel A.A."/>
            <person name="Schaap P."/>
            <person name="Gloeckner G."/>
        </authorList>
    </citation>
    <scope>NUCLEOTIDE SEQUENCE [LARGE SCALE GENOMIC DNA]</scope>
    <source>
        <strain evidence="6">ATCC 26659 / Pp 5 / PN500</strain>
    </source>
</reference>
<dbReference type="OMA" id="TIGCQIK"/>
<evidence type="ECO:0000256" key="3">
    <source>
        <dbReference type="SAM" id="Coils"/>
    </source>
</evidence>
<comment type="caution">
    <text evidence="5">The sequence shown here is derived from an EMBL/GenBank/DDBJ whole genome shotgun (WGS) entry which is preliminary data.</text>
</comment>
<feature type="compositionally biased region" description="Polar residues" evidence="4">
    <location>
        <begin position="1597"/>
        <end position="1618"/>
    </location>
</feature>
<dbReference type="PANTHER" id="PTHR46180">
    <property type="entry name" value="VINCULIN"/>
    <property type="match status" value="1"/>
</dbReference>
<evidence type="ECO:0000256" key="2">
    <source>
        <dbReference type="ARBA" id="ARBA00022490"/>
    </source>
</evidence>
<dbReference type="InParanoid" id="D3BUE8"/>
<evidence type="ECO:0000256" key="1">
    <source>
        <dbReference type="ARBA" id="ARBA00004496"/>
    </source>
</evidence>
<keyword evidence="6" id="KW-1185">Reference proteome</keyword>
<dbReference type="EMBL" id="ADBJ01000060">
    <property type="protein sequence ID" value="EFA74736.1"/>
    <property type="molecule type" value="Genomic_DNA"/>
</dbReference>
<evidence type="ECO:0000313" key="5">
    <source>
        <dbReference type="EMBL" id="EFA74736.1"/>
    </source>
</evidence>
<accession>D3BUE8</accession>
<keyword evidence="2" id="KW-0963">Cytoplasm</keyword>
<feature type="compositionally biased region" description="Acidic residues" evidence="4">
    <location>
        <begin position="681"/>
        <end position="690"/>
    </location>
</feature>
<evidence type="ECO:0000256" key="4">
    <source>
        <dbReference type="SAM" id="MobiDB-lite"/>
    </source>
</evidence>
<dbReference type="InterPro" id="IPR036723">
    <property type="entry name" value="Alpha-catenin/vinculin-like_sf"/>
</dbReference>
<dbReference type="Gene3D" id="1.20.120.230">
    <property type="entry name" value="Alpha-catenin/vinculin-like"/>
    <property type="match status" value="1"/>
</dbReference>
<sequence length="1787" mass="197394">MEVTKKKALDSIQQFSSQTDKKKAWTSVSESCRSIGNETIKILHIVYGAEIKRLLKNAEIARLAVESIKIQHLQENPQDFADNVSNSVSKIFQFASYLKLRANDEIAPSVKSELIRKADKLVEIGNNLIGATNDYLGSEQAETGVVDPSTERLLNQYLADMHTVIKSSEQDINEIASKNIMNLITTTSSPSNNNSNNNNNQIISNAIKERDAILDEIFKATSKAVTELLAAGYKGDSSSVRVISSSLDTLAGILSSKLKTLPAEQQQAFAQILERLLPATAKYISVIGDIVDNPGNTQMLTKVNEPLDDLQDILHQLVGAIGSREQQLLNIIRSKQDCLAILAGANDPSVIVGTLKALTRNHNKMEQLVTASDPQEISNAVKQLAVLLPQQIQVAKVYLRDLGNNEVRQQLRDINSDMCTPLAHIVSLMDPTIDNEAREAYTKEHCSSAKIIEAAKRGDARAVDALVRELEQVVSNLVSISTSETTFDPTANSAVSEVSEQLISHLAKRRGVAAQLCKNPNNQQIQMELELLNDKIGQLTLAVSESVSSDIGVLLHKLYDASRDGQLAKVEAFMKEISNKTSIPIHTVNTQESIKKDLHLYKMFNGLASDLTSFVGLLSKETKGLQPNKVNETDRLEYLGGQIKGRFNELTQQLKQHQNEQQLKRLSSISSNSNESTTSSYEDDTLTEEEPTEKKILQLFGELMQHIRKSEANKSVSTLKAMISEQEKLISKANDLMLKTMSPHFKAQIESSISLFKNSISLAISTAGKVAKSSSPVPFNATASSSEDILNKCIRTVKRSIVELGHLLKFNSHIEVVAAYLFLTGASSVSDPNVQRALRHFKEFAIHFKSTPKVTDLLSKIDHFTLSPTSLDAMFEILLLCQSIVQGASAHQTNSRYHILTAFEMEKFDSISGSIHNIVEHQTDLIKQASDYLATIQPTKLDDATRRLLAASLRTVQESLSQQVEATIMVVDRQPNALDKLITVHDVIRESVENAASAIFNAYQPQIEVEGLISQSISGFIPTLSLNTSKAISTGNNANSIQQKQLDQLVSTIVEPLEQLEVSRSAQQRNQDATQERIPALVREEKDLINKLLSYLVDTDTQGIVDTSRALVKCHHELLSVAESSAKDDVKEAIKETCHELTQLIPQQLSTIKQALQSNNDQIESQLQHKSNHIANQIKRNINLLQELTVPSFGAKLASGNFRAFGSKPLGVGEQMKQQTVQLRSTGQSAIDCASRDLPMIIDPERQQRIRDAIKDLENRLKNKANGQCLDASISSLLNQPNDKDALAQYESSKQSVQESIDNLMNELSSTSQQLLVTQQQNIHSLSIHAVRGSFNKLIESSKAILNHQQKLKQQIQKDLQQIQDPTKKHHIFVSLGEIDLLIPEIIKASKDLTFNPTDHKKRETLEMLQTKMESPISTILYELNSSRANLFDQLVKSHQSTLVKLDDAIKSNKRDDADTHLKSLEVIEGKLVTQLEKDQSSQIESVLQEQLKEVTRVSKECLQQQQQQPNAALEVEKDYRIFNLMLTVSSLVLSQSIASNAIPANTLGDSNDQIKNILNSVKSNNVLNLTKNPEKVQKYVSIQNGGVAQPLPMSPRTGSVSSSRPQSMQINQISKTKQPLKLSGSNNNNISSNNNNNNSGRLEDSVINVANKIGVNGMEQMKKISKELSQYAAHIKANERPQMIQSGRTIATLLNELCTEITNIAKTCNVPHLQTKLYQSVNALKTIGCQIKILSGVKAASDGQDPDSDSQLSSLISALGNNLQDINNCINTTNTINHNSNNGRLK</sequence>